<protein>
    <recommendedName>
        <fullName evidence="4">Protein kinase-like domain</fullName>
    </recommendedName>
</protein>
<dbReference type="PANTHER" id="PTHR23084">
    <property type="entry name" value="PHOSPHATIDYLINOSITOL-4-PHOSPHATE 5-KINASE RELATED"/>
    <property type="match status" value="1"/>
</dbReference>
<evidence type="ECO:0000256" key="1">
    <source>
        <dbReference type="ARBA" id="ARBA00022737"/>
    </source>
</evidence>
<evidence type="ECO:0008006" key="4">
    <source>
        <dbReference type="Google" id="ProtNLM"/>
    </source>
</evidence>
<dbReference type="OMA" id="ITNAQYM"/>
<dbReference type="PANTHER" id="PTHR23084:SF179">
    <property type="entry name" value="OS10G0565000 PROTEIN"/>
    <property type="match status" value="1"/>
</dbReference>
<evidence type="ECO:0000313" key="3">
    <source>
        <dbReference type="Proteomes" id="UP000688137"/>
    </source>
</evidence>
<gene>
    <name evidence="2" type="ORF">PPRIM_AZ9-3.1.T0380230</name>
</gene>
<dbReference type="EMBL" id="CAJJDM010000037">
    <property type="protein sequence ID" value="CAD8066024.1"/>
    <property type="molecule type" value="Genomic_DNA"/>
</dbReference>
<dbReference type="Proteomes" id="UP000688137">
    <property type="component" value="Unassembled WGS sequence"/>
</dbReference>
<dbReference type="InterPro" id="IPR003409">
    <property type="entry name" value="MORN"/>
</dbReference>
<comment type="caution">
    <text evidence="2">The sequence shown here is derived from an EMBL/GenBank/DDBJ whole genome shotgun (WGS) entry which is preliminary data.</text>
</comment>
<proteinExistence type="predicted"/>
<organism evidence="2 3">
    <name type="scientific">Paramecium primaurelia</name>
    <dbReference type="NCBI Taxonomy" id="5886"/>
    <lineage>
        <taxon>Eukaryota</taxon>
        <taxon>Sar</taxon>
        <taxon>Alveolata</taxon>
        <taxon>Ciliophora</taxon>
        <taxon>Intramacronucleata</taxon>
        <taxon>Oligohymenophorea</taxon>
        <taxon>Peniculida</taxon>
        <taxon>Parameciidae</taxon>
        <taxon>Paramecium</taxon>
    </lineage>
</organism>
<reference evidence="2" key="1">
    <citation type="submission" date="2021-01" db="EMBL/GenBank/DDBJ databases">
        <authorList>
            <consortium name="Genoscope - CEA"/>
            <person name="William W."/>
        </authorList>
    </citation>
    <scope>NUCLEOTIDE SEQUENCE</scope>
</reference>
<sequence length="665" mass="77703">MGNIESDEEETLPELKQMKLILDKGLYKVYESPDNNKKYDFWFQKSSDHTFEEEMKIAQEIKNGNLIGITKIHNIQIHVREKLFTKYYCLNILTEHPSYTLKEYLQKKAKNQLLTPNQITDLFVSITNAQYMLGSQKQYLGFENIYTSDGTIWKIKPFIQTISFYQELLQYKSKNLSSFEMSGFPSPEEFHQSNCDTDRVKIFGLGMLLLELITRKKSKDIYQKFYIDEVLLQERITFLKAQKQNYSGRLIEIVIDILDLDLVRRPNYHQLQKYLNSPESNIDSDLKDIQVQPIDKIKSVNLNSLLPPDTQYLDKSLALQFSKIEQKLNYKMNDHKINISQSAKQPKQNLVTQNFNYYGVLINGKYHGLGKLYTKSNILVYEGDFFEGNYHNFGTLKYLDTIILKENFNYQDCTNMEKYALCYEGSFQQGIKHGEGRMTLSNGEVFAGSFVNNIVDGYGAFQPNNKKKVIGLWINGIFQSNPSIIQSFPNLRDDKFKNTEDFNNNNYEIQKNQDICNSLDQSQNKHKLYYDDKQTLIKYEGEMDKGQKNGQGILYYKNQQIQYVGQFQNDLYHGSGTLYNDNPVFEYQINYQQLGLIQTLGYWRHYEGKFQNGLKNGQGTWYFTNFSDFQGNFENDLPHGEGVISDSNHKELKAKWNHGVLDSKL</sequence>
<name>A0A8S1LU12_PARPR</name>
<dbReference type="Pfam" id="PF02493">
    <property type="entry name" value="MORN"/>
    <property type="match status" value="7"/>
</dbReference>
<evidence type="ECO:0000313" key="2">
    <source>
        <dbReference type="EMBL" id="CAD8066024.1"/>
    </source>
</evidence>
<accession>A0A8S1LU12</accession>
<keyword evidence="3" id="KW-1185">Reference proteome</keyword>
<keyword evidence="1" id="KW-0677">Repeat</keyword>
<dbReference type="SMART" id="SM00698">
    <property type="entry name" value="MORN"/>
    <property type="match status" value="7"/>
</dbReference>
<dbReference type="AlphaFoldDB" id="A0A8S1LU12"/>